<sequence>MPLRRSARIHNAAEKEPVVTQPEPTLAHGNPTKRKAPAAKEAENKKQATASKHVKNETAARPQPGVKDTASSLFPPEVLNMILDNIQEPKAISKLSLVCKEFYLIMAPRLHNRVVAVALYHAHIQKLIRSVEPYLSIGARKQLKKEGAYKGQQAEYPKDGDESAEPFCASQVRQLVIGAVDPGQKHQYICERYIEEALKSMRKIEIVDIMFLTKPIAEHLASLENLQALNLHLTRGRSDKDTILPLAKIKNLKHFRVLSIEDSIVQEILMRSRLTLKTLALHADKYQSNFLQGLQGFKSDGHAFTSLERLELERLPFDEDFIRLLQKAFDFVHLREIRLLRLTSGGSLFISHLMGLLESVSHQEINLRSLCVDISHSKISSADDDEVARDPCCGLIGSFDTLTCLELHSNRQLPDTIPGESGMSDSLLKAILRHSGLKILKISSHTTPHVEKALYLSAITVASIVDGLPDLQEFEFAPKEEEIDEIGRALSRGRNLTSITCSPGHTYVQRILTGFLSTVTDNGKFVWEEHFKLNRVFLAKSAWEVSSKFSNRGKRHGQLRKVCSPHNQEKKVAFREVMSAFPAGGNIGYDTEHKWIRSIVEEKVIF</sequence>
<accession>A0AAE8SHM6</accession>
<feature type="region of interest" description="Disordered" evidence="1">
    <location>
        <begin position="1"/>
        <end position="71"/>
    </location>
</feature>
<dbReference type="SUPFAM" id="SSF52047">
    <property type="entry name" value="RNI-like"/>
    <property type="match status" value="1"/>
</dbReference>
<proteinExistence type="predicted"/>
<comment type="caution">
    <text evidence="2">The sequence shown here is derived from an EMBL/GenBank/DDBJ whole genome shotgun (WGS) entry which is preliminary data.</text>
</comment>
<name>A0AAE8SHM6_9HYPO</name>
<dbReference type="AlphaFoldDB" id="A0AAE8SHM6"/>
<dbReference type="InterPro" id="IPR032675">
    <property type="entry name" value="LRR_dom_sf"/>
</dbReference>
<dbReference type="Proteomes" id="UP001187734">
    <property type="component" value="Unassembled WGS sequence"/>
</dbReference>
<organism evidence="2 3">
    <name type="scientific">Fusarium torulosum</name>
    <dbReference type="NCBI Taxonomy" id="33205"/>
    <lineage>
        <taxon>Eukaryota</taxon>
        <taxon>Fungi</taxon>
        <taxon>Dikarya</taxon>
        <taxon>Ascomycota</taxon>
        <taxon>Pezizomycotina</taxon>
        <taxon>Sordariomycetes</taxon>
        <taxon>Hypocreomycetidae</taxon>
        <taxon>Hypocreales</taxon>
        <taxon>Nectriaceae</taxon>
        <taxon>Fusarium</taxon>
    </lineage>
</organism>
<evidence type="ECO:0000313" key="2">
    <source>
        <dbReference type="EMBL" id="SPJ75752.1"/>
    </source>
</evidence>
<dbReference type="EMBL" id="ONZP01000174">
    <property type="protein sequence ID" value="SPJ75752.1"/>
    <property type="molecule type" value="Genomic_DNA"/>
</dbReference>
<gene>
    <name evidence="2" type="ORF">FTOL_05483</name>
</gene>
<dbReference type="Gene3D" id="3.80.10.10">
    <property type="entry name" value="Ribonuclease Inhibitor"/>
    <property type="match status" value="1"/>
</dbReference>
<protein>
    <recommendedName>
        <fullName evidence="4">F-box domain-containing protein</fullName>
    </recommendedName>
</protein>
<evidence type="ECO:0000256" key="1">
    <source>
        <dbReference type="SAM" id="MobiDB-lite"/>
    </source>
</evidence>
<keyword evidence="3" id="KW-1185">Reference proteome</keyword>
<evidence type="ECO:0000313" key="3">
    <source>
        <dbReference type="Proteomes" id="UP001187734"/>
    </source>
</evidence>
<evidence type="ECO:0008006" key="4">
    <source>
        <dbReference type="Google" id="ProtNLM"/>
    </source>
</evidence>
<reference evidence="2" key="1">
    <citation type="submission" date="2018-03" db="EMBL/GenBank/DDBJ databases">
        <authorList>
            <person name="Guldener U."/>
        </authorList>
    </citation>
    <scope>NUCLEOTIDE SEQUENCE</scope>
</reference>